<proteinExistence type="predicted"/>
<gene>
    <name evidence="2" type="ORF">DGYR_LOCUS6873</name>
</gene>
<feature type="compositionally biased region" description="Acidic residues" evidence="1">
    <location>
        <begin position="154"/>
        <end position="173"/>
    </location>
</feature>
<feature type="compositionally biased region" description="Low complexity" evidence="1">
    <location>
        <begin position="242"/>
        <end position="251"/>
    </location>
</feature>
<feature type="compositionally biased region" description="Polar residues" evidence="1">
    <location>
        <begin position="269"/>
        <end position="279"/>
    </location>
</feature>
<feature type="compositionally biased region" description="Polar residues" evidence="1">
    <location>
        <begin position="58"/>
        <end position="77"/>
    </location>
</feature>
<feature type="region of interest" description="Disordered" evidence="1">
    <location>
        <begin position="51"/>
        <end position="79"/>
    </location>
</feature>
<dbReference type="AlphaFoldDB" id="A0A7I8VVB3"/>
<evidence type="ECO:0000256" key="1">
    <source>
        <dbReference type="SAM" id="MobiDB-lite"/>
    </source>
</evidence>
<evidence type="ECO:0000313" key="2">
    <source>
        <dbReference type="EMBL" id="CAD5118508.1"/>
    </source>
</evidence>
<name>A0A7I8VVB3_9ANNE</name>
<dbReference type="EMBL" id="CAJFCJ010000009">
    <property type="protein sequence ID" value="CAD5118508.1"/>
    <property type="molecule type" value="Genomic_DNA"/>
</dbReference>
<comment type="caution">
    <text evidence="2">The sequence shown here is derived from an EMBL/GenBank/DDBJ whole genome shotgun (WGS) entry which is preliminary data.</text>
</comment>
<organism evidence="2 3">
    <name type="scientific">Dimorphilus gyrociliatus</name>
    <dbReference type="NCBI Taxonomy" id="2664684"/>
    <lineage>
        <taxon>Eukaryota</taxon>
        <taxon>Metazoa</taxon>
        <taxon>Spiralia</taxon>
        <taxon>Lophotrochozoa</taxon>
        <taxon>Annelida</taxon>
        <taxon>Polychaeta</taxon>
        <taxon>Polychaeta incertae sedis</taxon>
        <taxon>Dinophilidae</taxon>
        <taxon>Dimorphilus</taxon>
    </lineage>
</organism>
<feature type="region of interest" description="Disordered" evidence="1">
    <location>
        <begin position="109"/>
        <end position="175"/>
    </location>
</feature>
<dbReference type="PANTHER" id="PTHR21520">
    <property type="entry name" value="GLUTAMATE-RICH PROTEIN 2"/>
    <property type="match status" value="1"/>
</dbReference>
<dbReference type="InterPro" id="IPR026703">
    <property type="entry name" value="ERICH2"/>
</dbReference>
<dbReference type="OrthoDB" id="9950633at2759"/>
<evidence type="ECO:0000313" key="3">
    <source>
        <dbReference type="Proteomes" id="UP000549394"/>
    </source>
</evidence>
<keyword evidence="3" id="KW-1185">Reference proteome</keyword>
<feature type="compositionally biased region" description="Acidic residues" evidence="1">
    <location>
        <begin position="226"/>
        <end position="241"/>
    </location>
</feature>
<protein>
    <submittedName>
        <fullName evidence="2">DgyrCDS7205</fullName>
    </submittedName>
</protein>
<dbReference type="PANTHER" id="PTHR21520:SF2">
    <property type="entry name" value="GLUTAMATE-RICH PROTEIN 2"/>
    <property type="match status" value="1"/>
</dbReference>
<reference evidence="2 3" key="1">
    <citation type="submission" date="2020-08" db="EMBL/GenBank/DDBJ databases">
        <authorList>
            <person name="Hejnol A."/>
        </authorList>
    </citation>
    <scope>NUCLEOTIDE SEQUENCE [LARGE SCALE GENOMIC DNA]</scope>
</reference>
<dbReference type="InterPro" id="IPR011990">
    <property type="entry name" value="TPR-like_helical_dom_sf"/>
</dbReference>
<accession>A0A7I8VVB3</accession>
<dbReference type="Proteomes" id="UP000549394">
    <property type="component" value="Unassembled WGS sequence"/>
</dbReference>
<dbReference type="SUPFAM" id="SSF48452">
    <property type="entry name" value="TPR-like"/>
    <property type="match status" value="1"/>
</dbReference>
<feature type="region of interest" description="Disordered" evidence="1">
    <location>
        <begin position="226"/>
        <end position="279"/>
    </location>
</feature>
<sequence>MIGSRPSSVSSGLSRNVKDVFIFSLKSFYAFIYCKSFKVPDNSLEFLPSEDGRPALSRESSTASIGSRPLSSGTKKTLTPVKKIDMQAVKRKPEQTFFNTIQNPIDIPTLVRKSSNTSNSDKPEVNAKQAWAEESTQISDKSKENKTDIGSMGNEDEDSEDTESSSEEEEQGAPEELKMEFLTCLMSKDYDNATKLCKMILIYEPNHEDALEFQKLILEKIELDAEELESSDSCDSDEDTSGSDSESNNSSEGEEEKEEKTDEKIVNFNEKTFMTENLS</sequence>